<feature type="transmembrane region" description="Helical" evidence="7">
    <location>
        <begin position="228"/>
        <end position="251"/>
    </location>
</feature>
<feature type="transmembrane region" description="Helical" evidence="7">
    <location>
        <begin position="186"/>
        <end position="208"/>
    </location>
</feature>
<accession>A0A0H5SH37</accession>
<dbReference type="EMBL" id="CVTD020000017">
    <property type="protein sequence ID" value="CRZ34822.1"/>
    <property type="molecule type" value="Genomic_DNA"/>
</dbReference>
<dbReference type="InterPro" id="IPR006043">
    <property type="entry name" value="NCS2"/>
</dbReference>
<evidence type="ECO:0000256" key="5">
    <source>
        <dbReference type="ARBA" id="ARBA00022989"/>
    </source>
</evidence>
<evidence type="ECO:0000256" key="6">
    <source>
        <dbReference type="ARBA" id="ARBA00023136"/>
    </source>
</evidence>
<reference evidence="8 9" key="1">
    <citation type="submission" date="2015-06" db="EMBL/GenBank/DDBJ databases">
        <authorList>
            <person name="Wibberg Daniel"/>
        </authorList>
    </citation>
    <scope>NUCLEOTIDE SEQUENCE [LARGE SCALE GENOMIC DNA]</scope>
    <source>
        <strain evidence="8 9">T3/55T</strain>
    </source>
</reference>
<name>A0A0H5SH37_HERHM</name>
<feature type="transmembrane region" description="Helical" evidence="7">
    <location>
        <begin position="377"/>
        <end position="395"/>
    </location>
</feature>
<dbReference type="GO" id="GO:0042907">
    <property type="term" value="F:xanthine transmembrane transporter activity"/>
    <property type="evidence" value="ECO:0007669"/>
    <property type="project" value="TreeGrafter"/>
</dbReference>
<feature type="transmembrane region" description="Helical" evidence="7">
    <location>
        <begin position="158"/>
        <end position="179"/>
    </location>
</feature>
<feature type="transmembrane region" description="Helical" evidence="7">
    <location>
        <begin position="401"/>
        <end position="420"/>
    </location>
</feature>
<keyword evidence="4 7" id="KW-0812">Transmembrane</keyword>
<dbReference type="PANTHER" id="PTHR42810">
    <property type="entry name" value="PURINE PERMEASE C1399.01C-RELATED"/>
    <property type="match status" value="1"/>
</dbReference>
<dbReference type="GO" id="GO:0005886">
    <property type="term" value="C:plasma membrane"/>
    <property type="evidence" value="ECO:0007669"/>
    <property type="project" value="TreeGrafter"/>
</dbReference>
<dbReference type="PANTHER" id="PTHR42810:SF2">
    <property type="entry name" value="PURINE PERMEASE C1399.01C-RELATED"/>
    <property type="match status" value="1"/>
</dbReference>
<evidence type="ECO:0000256" key="1">
    <source>
        <dbReference type="ARBA" id="ARBA00004141"/>
    </source>
</evidence>
<feature type="transmembrane region" description="Helical" evidence="7">
    <location>
        <begin position="121"/>
        <end position="138"/>
    </location>
</feature>
<feature type="transmembrane region" description="Helical" evidence="7">
    <location>
        <begin position="319"/>
        <end position="340"/>
    </location>
</feature>
<keyword evidence="5 7" id="KW-1133">Transmembrane helix</keyword>
<feature type="transmembrane region" description="Helical" evidence="7">
    <location>
        <begin position="59"/>
        <end position="78"/>
    </location>
</feature>
<proteinExistence type="inferred from homology"/>
<evidence type="ECO:0000256" key="7">
    <source>
        <dbReference type="SAM" id="Phobius"/>
    </source>
</evidence>
<gene>
    <name evidence="8" type="ORF">HHT355_1621</name>
</gene>
<dbReference type="Pfam" id="PF00860">
    <property type="entry name" value="Xan_ur_permease"/>
    <property type="match status" value="1"/>
</dbReference>
<keyword evidence="3" id="KW-0813">Transport</keyword>
<keyword evidence="6 7" id="KW-0472">Membrane</keyword>
<dbReference type="NCBIfam" id="TIGR00801">
    <property type="entry name" value="ncs2"/>
    <property type="match status" value="1"/>
</dbReference>
<sequence>MERKSLHKKLILGIQHVLAMFGATVLVPALTGLDTSITLFCAGTGTLLFHLITKKKVPVFLGSSFAFMVGIMAVIGNSRIGDPDFLPKLAAVKGGLIVAGLVYAVFALLIKFVGYEKINKLLPPIVTGPIIIVIGLRLSSVAINNAFFLTTETGEQVFSFKAVLVTVVVLATCICISVFAKGIYNLMPILFAIIAGYLVCIPLGLVDITPVRQAEWFSFMDENIMKQLLLMPKFELDAILAIAPIALVTLIEHVGDITTNSAVVGQNFMVDPGVHRTLLGDGLATSWAGLLGGPANTTYSENTGVLAVTKNYDPAVIRVAAWIAVLLGIIGKFGGFVNSIPAPVTGGISIVLYGMISSVGVRILVKSQLNFGNSRNLMIAAIIFVLGIGCDSIPITDTVSISGLALAAFAGIFLALVLPVGKDNILEKEETN</sequence>
<dbReference type="Proteomes" id="UP000236497">
    <property type="component" value="Unassembled WGS sequence"/>
</dbReference>
<evidence type="ECO:0000256" key="2">
    <source>
        <dbReference type="ARBA" id="ARBA00008821"/>
    </source>
</evidence>
<dbReference type="OrthoDB" id="9779092at2"/>
<dbReference type="InterPro" id="IPR006042">
    <property type="entry name" value="Xan_ur_permease"/>
</dbReference>
<evidence type="ECO:0000313" key="9">
    <source>
        <dbReference type="Proteomes" id="UP000236497"/>
    </source>
</evidence>
<feature type="transmembrane region" description="Helical" evidence="7">
    <location>
        <begin position="36"/>
        <end position="52"/>
    </location>
</feature>
<keyword evidence="9" id="KW-1185">Reference proteome</keyword>
<evidence type="ECO:0000256" key="4">
    <source>
        <dbReference type="ARBA" id="ARBA00022692"/>
    </source>
</evidence>
<evidence type="ECO:0000256" key="3">
    <source>
        <dbReference type="ARBA" id="ARBA00022448"/>
    </source>
</evidence>
<feature type="transmembrane region" description="Helical" evidence="7">
    <location>
        <begin position="90"/>
        <end position="109"/>
    </location>
</feature>
<feature type="transmembrane region" description="Helical" evidence="7">
    <location>
        <begin position="346"/>
        <end position="365"/>
    </location>
</feature>
<protein>
    <submittedName>
        <fullName evidence="8">Putative membrane protein</fullName>
    </submittedName>
</protein>
<comment type="subcellular location">
    <subcellularLocation>
        <location evidence="1">Membrane</location>
        <topology evidence="1">Multi-pass membrane protein</topology>
    </subcellularLocation>
</comment>
<organism evidence="8 9">
    <name type="scientific">Herbinix hemicellulosilytica</name>
    <dbReference type="NCBI Taxonomy" id="1564487"/>
    <lineage>
        <taxon>Bacteria</taxon>
        <taxon>Bacillati</taxon>
        <taxon>Bacillota</taxon>
        <taxon>Clostridia</taxon>
        <taxon>Lachnospirales</taxon>
        <taxon>Lachnospiraceae</taxon>
        <taxon>Herbinix</taxon>
    </lineage>
</organism>
<dbReference type="AlphaFoldDB" id="A0A0H5SH37"/>
<comment type="similarity">
    <text evidence="2">Belongs to the nucleobase:cation symporter-2 (NCS2) (TC 2.A.40) family.</text>
</comment>
<evidence type="ECO:0000313" key="8">
    <source>
        <dbReference type="EMBL" id="CRZ34822.1"/>
    </source>
</evidence>
<dbReference type="RefSeq" id="WP_103202933.1">
    <property type="nucleotide sequence ID" value="NZ_CVTD020000017.1"/>
</dbReference>
<feature type="transmembrane region" description="Helical" evidence="7">
    <location>
        <begin position="12"/>
        <end position="30"/>
    </location>
</feature>